<keyword evidence="1" id="KW-0732">Signal</keyword>
<reference evidence="2 3" key="1">
    <citation type="submission" date="2013-12" db="EMBL/GenBank/DDBJ databases">
        <authorList>
            <consortium name="DOE Joint Genome Institute"/>
            <person name="Muyzer G."/>
            <person name="Huntemann M."/>
            <person name="Han J."/>
            <person name="Chen A."/>
            <person name="Kyrpides N."/>
            <person name="Mavromatis K."/>
            <person name="Markowitz V."/>
            <person name="Palaniappan K."/>
            <person name="Ivanova N."/>
            <person name="Schaumberg A."/>
            <person name="Pati A."/>
            <person name="Liolios K."/>
            <person name="Nordberg H.P."/>
            <person name="Cantor M.N."/>
            <person name="Hua S.X."/>
            <person name="Woyke T."/>
        </authorList>
    </citation>
    <scope>NUCLEOTIDE SEQUENCE [LARGE SCALE GENOMIC DNA]</scope>
    <source>
        <strain evidence="2 3">ARh 1</strain>
    </source>
</reference>
<organism evidence="2 3">
    <name type="scientific">Thioalkalivibrio paradoxus ARh 1</name>
    <dbReference type="NCBI Taxonomy" id="713585"/>
    <lineage>
        <taxon>Bacteria</taxon>
        <taxon>Pseudomonadati</taxon>
        <taxon>Pseudomonadota</taxon>
        <taxon>Gammaproteobacteria</taxon>
        <taxon>Chromatiales</taxon>
        <taxon>Ectothiorhodospiraceae</taxon>
        <taxon>Thioalkalivibrio</taxon>
    </lineage>
</organism>
<sequence>MRPHPFVFFPIIAIAIAMALASTAPAQWGGPGATMERPDVQLRVPDAARQVLPDLAITSTQGDVVGDRIRLRVTVVNRGLGPYTPSNRCSAYLAAYSRMPIADAARLAIRPIPALAPRGGSTVIEMEVRKFEGTVTVHIQPDINIDNNTDHVHFVF</sequence>
<dbReference type="RefSeq" id="WP_006745955.1">
    <property type="nucleotide sequence ID" value="NZ_CP007029.1"/>
</dbReference>
<accession>W0DSR3</accession>
<feature type="signal peptide" evidence="1">
    <location>
        <begin position="1"/>
        <end position="26"/>
    </location>
</feature>
<dbReference type="EMBL" id="CP007029">
    <property type="protein sequence ID" value="AHE99900.1"/>
    <property type="molecule type" value="Genomic_DNA"/>
</dbReference>
<evidence type="ECO:0000313" key="3">
    <source>
        <dbReference type="Proteomes" id="UP000005289"/>
    </source>
</evidence>
<dbReference type="OrthoDB" id="9826483at2"/>
<proteinExistence type="predicted"/>
<evidence type="ECO:0000313" key="2">
    <source>
        <dbReference type="EMBL" id="AHE99900.1"/>
    </source>
</evidence>
<gene>
    <name evidence="2" type="ORF">THITH_03210</name>
</gene>
<protein>
    <recommendedName>
        <fullName evidence="4">CARDB domain-containing protein</fullName>
    </recommendedName>
</protein>
<evidence type="ECO:0008006" key="4">
    <source>
        <dbReference type="Google" id="ProtNLM"/>
    </source>
</evidence>
<dbReference type="HOGENOM" id="CLU_1703434_0_0_6"/>
<name>W0DSR3_9GAMM</name>
<evidence type="ECO:0000256" key="1">
    <source>
        <dbReference type="SAM" id="SignalP"/>
    </source>
</evidence>
<dbReference type="KEGG" id="tti:THITH_03210"/>
<feature type="chain" id="PRO_5004787245" description="CARDB domain-containing protein" evidence="1">
    <location>
        <begin position="27"/>
        <end position="156"/>
    </location>
</feature>
<dbReference type="AlphaFoldDB" id="W0DSR3"/>
<dbReference type="Proteomes" id="UP000005289">
    <property type="component" value="Chromosome"/>
</dbReference>
<keyword evidence="3" id="KW-1185">Reference proteome</keyword>